<evidence type="ECO:0000313" key="5">
    <source>
        <dbReference type="Proteomes" id="UP000243406"/>
    </source>
</evidence>
<gene>
    <name evidence="4" type="ORF">SAMN02745120_1601</name>
</gene>
<dbReference type="Gene3D" id="3.40.630.30">
    <property type="match status" value="1"/>
</dbReference>
<accession>A0A1T5BG83</accession>
<dbReference type="Pfam" id="PF00291">
    <property type="entry name" value="PALP"/>
    <property type="match status" value="1"/>
</dbReference>
<keyword evidence="2" id="KW-0663">Pyridoxal phosphate</keyword>
<dbReference type="AlphaFoldDB" id="A0A1T5BG83"/>
<dbReference type="SUPFAM" id="SSF53686">
    <property type="entry name" value="Tryptophan synthase beta subunit-like PLP-dependent enzymes"/>
    <property type="match status" value="1"/>
</dbReference>
<dbReference type="OrthoDB" id="9795206at2"/>
<evidence type="ECO:0000259" key="3">
    <source>
        <dbReference type="PROSITE" id="PS51186"/>
    </source>
</evidence>
<dbReference type="GO" id="GO:1901605">
    <property type="term" value="P:alpha-amino acid metabolic process"/>
    <property type="evidence" value="ECO:0007669"/>
    <property type="project" value="UniProtKB-ARBA"/>
</dbReference>
<dbReference type="Pfam" id="PF00583">
    <property type="entry name" value="Acetyltransf_1"/>
    <property type="match status" value="1"/>
</dbReference>
<keyword evidence="5" id="KW-1185">Reference proteome</keyword>
<dbReference type="Gene3D" id="3.40.50.1100">
    <property type="match status" value="2"/>
</dbReference>
<evidence type="ECO:0000313" key="4">
    <source>
        <dbReference type="EMBL" id="SKB46294.1"/>
    </source>
</evidence>
<dbReference type="InterPro" id="IPR000182">
    <property type="entry name" value="GNAT_dom"/>
</dbReference>
<dbReference type="InterPro" id="IPR001926">
    <property type="entry name" value="TrpB-like_PALP"/>
</dbReference>
<comment type="cofactor">
    <cofactor evidence="1">
        <name>pyridoxal 5'-phosphate</name>
        <dbReference type="ChEBI" id="CHEBI:597326"/>
    </cofactor>
</comment>
<dbReference type="Proteomes" id="UP000243406">
    <property type="component" value="Unassembled WGS sequence"/>
</dbReference>
<dbReference type="PROSITE" id="PS51186">
    <property type="entry name" value="GNAT"/>
    <property type="match status" value="1"/>
</dbReference>
<reference evidence="5" key="1">
    <citation type="submission" date="2017-02" db="EMBL/GenBank/DDBJ databases">
        <authorList>
            <person name="Varghese N."/>
            <person name="Submissions S."/>
        </authorList>
    </citation>
    <scope>NUCLEOTIDE SEQUENCE [LARGE SCALE GENOMIC DNA]</scope>
    <source>
        <strain evidence="5">ATCC 35199</strain>
    </source>
</reference>
<dbReference type="RefSeq" id="WP_079589461.1">
    <property type="nucleotide sequence ID" value="NZ_FUYN01000003.1"/>
</dbReference>
<protein>
    <submittedName>
        <fullName evidence="4">Threonine synthase</fullName>
    </submittedName>
</protein>
<dbReference type="GO" id="GO:0016747">
    <property type="term" value="F:acyltransferase activity, transferring groups other than amino-acyl groups"/>
    <property type="evidence" value="ECO:0007669"/>
    <property type="project" value="InterPro"/>
</dbReference>
<dbReference type="InterPro" id="IPR036052">
    <property type="entry name" value="TrpB-like_PALP_sf"/>
</dbReference>
<evidence type="ECO:0000256" key="2">
    <source>
        <dbReference type="ARBA" id="ARBA00022898"/>
    </source>
</evidence>
<sequence length="424" mass="48471">MHLSGQTPLFRAKNLEKYLGIESIYLKLEGANPTGHKNDRIAEALCKYAKTKGYEKLLIHGSERYYKSIIYFADYLELECYGQVIKSDLNISKKKQFQNINWVDIKIKKNEDEVTQIENYAKENGMFLLSEWEKKPFIRSLAIQSIMEEISQKLKSPTSVWSQAKGGYTIMSLYHQIMRSWIDEDIDTMPELHCGVSKLVVDKMSDTPQNQPKFKEILEGMQSIMANTETIIHSIEEEKLTEAVKLIKKLENVTISKNEAYSLAAFLASEHKEGTHVILLNDGRSDIEIKEISKLPDIDMEEIVKCTRELLQPYHDSYEETIDAVKKAVKLGYIFTAKRNNKIEGICIIVHMGFEDFIPTYHLAYIGVKSGNAGRGVATSLINAAVDKTGGKMSLHVDIPNKRAKKLYEKMGFVHCYDRMLYKG</sequence>
<name>A0A1T5BG83_9FIRM</name>
<evidence type="ECO:0000256" key="1">
    <source>
        <dbReference type="ARBA" id="ARBA00001933"/>
    </source>
</evidence>
<dbReference type="SUPFAM" id="SSF55729">
    <property type="entry name" value="Acyl-CoA N-acyltransferases (Nat)"/>
    <property type="match status" value="1"/>
</dbReference>
<feature type="domain" description="N-acetyltransferase" evidence="3">
    <location>
        <begin position="287"/>
        <end position="424"/>
    </location>
</feature>
<proteinExistence type="predicted"/>
<dbReference type="CDD" id="cd04301">
    <property type="entry name" value="NAT_SF"/>
    <property type="match status" value="1"/>
</dbReference>
<organism evidence="4 5">
    <name type="scientific">Acetoanaerobium noterae</name>
    <dbReference type="NCBI Taxonomy" id="745369"/>
    <lineage>
        <taxon>Bacteria</taxon>
        <taxon>Bacillati</taxon>
        <taxon>Bacillota</taxon>
        <taxon>Clostridia</taxon>
        <taxon>Peptostreptococcales</taxon>
        <taxon>Filifactoraceae</taxon>
        <taxon>Acetoanaerobium</taxon>
    </lineage>
</organism>
<dbReference type="EMBL" id="FUYN01000003">
    <property type="protein sequence ID" value="SKB46294.1"/>
    <property type="molecule type" value="Genomic_DNA"/>
</dbReference>
<dbReference type="InterPro" id="IPR016181">
    <property type="entry name" value="Acyl_CoA_acyltransferase"/>
</dbReference>